<dbReference type="InterPro" id="IPR052162">
    <property type="entry name" value="Sensor_kinase/Photoreceptor"/>
</dbReference>
<dbReference type="InterPro" id="IPR004358">
    <property type="entry name" value="Sig_transdc_His_kin-like_C"/>
</dbReference>
<feature type="transmembrane region" description="Helical" evidence="10">
    <location>
        <begin position="12"/>
        <end position="34"/>
    </location>
</feature>
<dbReference type="Pfam" id="PF02518">
    <property type="entry name" value="HATPase_c"/>
    <property type="match status" value="1"/>
</dbReference>
<dbReference type="PANTHER" id="PTHR43304:SF1">
    <property type="entry name" value="PAC DOMAIN-CONTAINING PROTEIN"/>
    <property type="match status" value="1"/>
</dbReference>
<dbReference type="InterPro" id="IPR036097">
    <property type="entry name" value="HisK_dim/P_sf"/>
</dbReference>
<proteinExistence type="predicted"/>
<dbReference type="PROSITE" id="PS50109">
    <property type="entry name" value="HIS_KIN"/>
    <property type="match status" value="1"/>
</dbReference>
<feature type="domain" description="Histidine kinase" evidence="11">
    <location>
        <begin position="224"/>
        <end position="433"/>
    </location>
</feature>
<keyword evidence="8 10" id="KW-1133">Transmembrane helix</keyword>
<dbReference type="AlphaFoldDB" id="A0A3A1NKV1"/>
<evidence type="ECO:0000313" key="13">
    <source>
        <dbReference type="EMBL" id="TXJ98755.1"/>
    </source>
</evidence>
<dbReference type="SMART" id="SM00387">
    <property type="entry name" value="HATPase_c"/>
    <property type="match status" value="1"/>
</dbReference>
<evidence type="ECO:0000259" key="11">
    <source>
        <dbReference type="PROSITE" id="PS50109"/>
    </source>
</evidence>
<dbReference type="GO" id="GO:0000155">
    <property type="term" value="F:phosphorelay sensor kinase activity"/>
    <property type="evidence" value="ECO:0007669"/>
    <property type="project" value="InterPro"/>
</dbReference>
<keyword evidence="9 10" id="KW-0472">Membrane</keyword>
<reference evidence="12 14" key="1">
    <citation type="submission" date="2018-08" db="EMBL/GenBank/DDBJ databases">
        <title>Proposal of Muricauda 72 sp.nov. and Muricauda NH166 sp.nov., isolated from seawater.</title>
        <authorList>
            <person name="Cheng H."/>
            <person name="Wu Y.-H."/>
            <person name="Guo L.-L."/>
            <person name="Xu X.-W."/>
        </authorList>
    </citation>
    <scope>NUCLEOTIDE SEQUENCE [LARGE SCALE GENOMIC DNA]</scope>
    <source>
        <strain evidence="12 14">72</strain>
    </source>
</reference>
<evidence type="ECO:0000256" key="4">
    <source>
        <dbReference type="ARBA" id="ARBA00022553"/>
    </source>
</evidence>
<dbReference type="Gene3D" id="3.30.565.10">
    <property type="entry name" value="Histidine kinase-like ATPase, C-terminal domain"/>
    <property type="match status" value="1"/>
</dbReference>
<gene>
    <name evidence="12" type="ORF">D2V05_05320</name>
    <name evidence="13" type="ORF">FQ017_05280</name>
</gene>
<evidence type="ECO:0000313" key="15">
    <source>
        <dbReference type="Proteomes" id="UP000321621"/>
    </source>
</evidence>
<organism evidence="12 14">
    <name type="scientific">Flagellimonas pelagia</name>
    <dbReference type="NCBI Taxonomy" id="2306998"/>
    <lineage>
        <taxon>Bacteria</taxon>
        <taxon>Pseudomonadati</taxon>
        <taxon>Bacteroidota</taxon>
        <taxon>Flavobacteriia</taxon>
        <taxon>Flavobacteriales</taxon>
        <taxon>Flavobacteriaceae</taxon>
        <taxon>Flagellimonas</taxon>
    </lineage>
</organism>
<evidence type="ECO:0000256" key="9">
    <source>
        <dbReference type="ARBA" id="ARBA00023136"/>
    </source>
</evidence>
<comment type="catalytic activity">
    <reaction evidence="1">
        <text>ATP + protein L-histidine = ADP + protein N-phospho-L-histidine.</text>
        <dbReference type="EC" id="2.7.13.3"/>
    </reaction>
</comment>
<dbReference type="Pfam" id="PF13675">
    <property type="entry name" value="PilJ"/>
    <property type="match status" value="1"/>
</dbReference>
<dbReference type="PANTHER" id="PTHR43304">
    <property type="entry name" value="PHYTOCHROME-LIKE PROTEIN CPH1"/>
    <property type="match status" value="1"/>
</dbReference>
<dbReference type="EMBL" id="QXFI01000013">
    <property type="protein sequence ID" value="RIV45989.1"/>
    <property type="molecule type" value="Genomic_DNA"/>
</dbReference>
<keyword evidence="7" id="KW-0418">Kinase</keyword>
<dbReference type="Gene3D" id="1.20.120.960">
    <property type="entry name" value="Histidine kinase NarX, sensor domain"/>
    <property type="match status" value="1"/>
</dbReference>
<keyword evidence="4" id="KW-0597">Phosphoprotein</keyword>
<protein>
    <recommendedName>
        <fullName evidence="3">histidine kinase</fullName>
        <ecNumber evidence="3">2.7.13.3</ecNumber>
    </recommendedName>
</protein>
<evidence type="ECO:0000256" key="5">
    <source>
        <dbReference type="ARBA" id="ARBA00022679"/>
    </source>
</evidence>
<dbReference type="InterPro" id="IPR042295">
    <property type="entry name" value="NarX-like_N_sf"/>
</dbReference>
<dbReference type="Proteomes" id="UP000321621">
    <property type="component" value="Unassembled WGS sequence"/>
</dbReference>
<dbReference type="SUPFAM" id="SSF55874">
    <property type="entry name" value="ATPase domain of HSP90 chaperone/DNA topoisomerase II/histidine kinase"/>
    <property type="match status" value="1"/>
</dbReference>
<keyword evidence="5" id="KW-0808">Transferase</keyword>
<evidence type="ECO:0000313" key="12">
    <source>
        <dbReference type="EMBL" id="RIV45989.1"/>
    </source>
</evidence>
<evidence type="ECO:0000313" key="14">
    <source>
        <dbReference type="Proteomes" id="UP000266691"/>
    </source>
</evidence>
<dbReference type="GO" id="GO:0016020">
    <property type="term" value="C:membrane"/>
    <property type="evidence" value="ECO:0007669"/>
    <property type="project" value="UniProtKB-SubCell"/>
</dbReference>
<dbReference type="EMBL" id="VNWK01000013">
    <property type="protein sequence ID" value="TXJ98755.1"/>
    <property type="molecule type" value="Genomic_DNA"/>
</dbReference>
<dbReference type="Gene3D" id="1.10.287.130">
    <property type="match status" value="1"/>
</dbReference>
<comment type="caution">
    <text evidence="12">The sequence shown here is derived from an EMBL/GenBank/DDBJ whole genome shotgun (WGS) entry which is preliminary data.</text>
</comment>
<evidence type="ECO:0000256" key="7">
    <source>
        <dbReference type="ARBA" id="ARBA00022777"/>
    </source>
</evidence>
<dbReference type="InterPro" id="IPR005467">
    <property type="entry name" value="His_kinase_dom"/>
</dbReference>
<dbReference type="InterPro" id="IPR029095">
    <property type="entry name" value="NarX-like_N"/>
</dbReference>
<accession>A0A3A1NKV1</accession>
<sequence length="433" mass="49957">MTAKPNYKKYAYWLLLLTVVTMVASNFFITRFYLKTQEADARTINLAGRQRMLSQRIAKALYMNSLQKNGPSYELEKENVKDLMDQWKQSHLNLMGSTAEFSDNHQKLDSLFNDVDTHLMEVVNATNALAIDTNEESRKTLLQMVNHSEALFLNGMEQIVKEYQRLSEKKVKRTESVTFWLAFLALVILISEFLFILTPLFKKLEKDNRLLLENNRRLSDFAQIASHNFRAPVGNIKMLMHLYGRTEDETEKGILIEKVTQSTNRLSATMDALTDSLKVQSDHGQKLEQIKFNTVYQNVLPSFEQWIENEEAKITVDFSGLPSIRFSKIYLESIFTNMISNALKYKSPDRKLELHIKSYEKRGRKQLVFSDNGLGIDLKQHGRKIFGLNKVFHRHPDSKGVGLFMTRTQIETLGGKITVESEVNVGTTFIITF</sequence>
<dbReference type="SUPFAM" id="SSF47384">
    <property type="entry name" value="Homodimeric domain of signal transducing histidine kinase"/>
    <property type="match status" value="1"/>
</dbReference>
<dbReference type="EC" id="2.7.13.3" evidence="3"/>
<evidence type="ECO:0000256" key="6">
    <source>
        <dbReference type="ARBA" id="ARBA00022692"/>
    </source>
</evidence>
<dbReference type="OrthoDB" id="9781208at2"/>
<reference evidence="13 15" key="2">
    <citation type="submission" date="2019-07" db="EMBL/GenBank/DDBJ databases">
        <title>Draft genome of two Muricauda strains isolated from deep sea.</title>
        <authorList>
            <person name="Sun C."/>
        </authorList>
    </citation>
    <scope>NUCLEOTIDE SEQUENCE [LARGE SCALE GENOMIC DNA]</scope>
    <source>
        <strain evidence="13 15">72</strain>
    </source>
</reference>
<evidence type="ECO:0000256" key="10">
    <source>
        <dbReference type="SAM" id="Phobius"/>
    </source>
</evidence>
<evidence type="ECO:0000256" key="8">
    <source>
        <dbReference type="ARBA" id="ARBA00022989"/>
    </source>
</evidence>
<name>A0A3A1NKV1_9FLAO</name>
<keyword evidence="6 10" id="KW-0812">Transmembrane</keyword>
<dbReference type="InterPro" id="IPR003594">
    <property type="entry name" value="HATPase_dom"/>
</dbReference>
<evidence type="ECO:0000256" key="1">
    <source>
        <dbReference type="ARBA" id="ARBA00000085"/>
    </source>
</evidence>
<dbReference type="InterPro" id="IPR036890">
    <property type="entry name" value="HATPase_C_sf"/>
</dbReference>
<evidence type="ECO:0000256" key="3">
    <source>
        <dbReference type="ARBA" id="ARBA00012438"/>
    </source>
</evidence>
<evidence type="ECO:0000256" key="2">
    <source>
        <dbReference type="ARBA" id="ARBA00004141"/>
    </source>
</evidence>
<dbReference type="Proteomes" id="UP000266691">
    <property type="component" value="Unassembled WGS sequence"/>
</dbReference>
<feature type="transmembrane region" description="Helical" evidence="10">
    <location>
        <begin position="179"/>
        <end position="201"/>
    </location>
</feature>
<dbReference type="PRINTS" id="PR00344">
    <property type="entry name" value="BCTRLSENSOR"/>
</dbReference>
<keyword evidence="15" id="KW-1185">Reference proteome</keyword>
<comment type="subcellular location">
    <subcellularLocation>
        <location evidence="2">Membrane</location>
        <topology evidence="2">Multi-pass membrane protein</topology>
    </subcellularLocation>
</comment>